<evidence type="ECO:0000313" key="2">
    <source>
        <dbReference type="EMBL" id="QGZ36721.1"/>
    </source>
</evidence>
<keyword evidence="1" id="KW-0472">Membrane</keyword>
<dbReference type="RefSeq" id="WP_158195544.1">
    <property type="nucleotide sequence ID" value="NZ_CP046908.1"/>
</dbReference>
<dbReference type="EMBL" id="CP046908">
    <property type="protein sequence ID" value="QGZ36721.1"/>
    <property type="molecule type" value="Genomic_DNA"/>
</dbReference>
<sequence length="430" mass="47019">MTEFTGKQALRNREDVSGISSALLRKIPTPQDDRPLGRRLLYLLAAASCSIGFVMMTLTRSWPDVWVSRLIYQAHDAIYLPLKGTLWTAWFPWSLAVWIPLAAIAAYAAASWVTGADPLRRVQRHIILRIATAGASSTKPETTRGADWLARIAAAGRPFGLGTAYLHSVVDHARAEELDHIEAAALAGESPAPDRLSRALALIDADLLVGLATRRKRLETQLLHTVFDLALLSHVERSRDGPVHHRIARVLAMLDRSGGFTRLRDAGKAAAPGHEDGADPLRALYEAQPPARHLGEIDHRLAALHDLVAASGPRKPAAELPESPELFADMVLGSMAFGLFSPPRPQWAVLATEALDAIETTWTGLVLSDRSTPHAHALARAIERSRLRTCRYLIQCRWASEVPAMAVPLWPDRSRLFWSLEGDMLAAGAG</sequence>
<dbReference type="Proteomes" id="UP000435648">
    <property type="component" value="Chromosome"/>
</dbReference>
<dbReference type="OrthoDB" id="7869420at2"/>
<evidence type="ECO:0000256" key="1">
    <source>
        <dbReference type="SAM" id="Phobius"/>
    </source>
</evidence>
<organism evidence="2 3">
    <name type="scientific">Stappia indica</name>
    <dbReference type="NCBI Taxonomy" id="538381"/>
    <lineage>
        <taxon>Bacteria</taxon>
        <taxon>Pseudomonadati</taxon>
        <taxon>Pseudomonadota</taxon>
        <taxon>Alphaproteobacteria</taxon>
        <taxon>Hyphomicrobiales</taxon>
        <taxon>Stappiaceae</taxon>
        <taxon>Stappia</taxon>
    </lineage>
</organism>
<reference evidence="2 3" key="1">
    <citation type="submission" date="2019-12" db="EMBL/GenBank/DDBJ databases">
        <title>The genome of Stappia indica PHM037.</title>
        <authorList>
            <person name="Kacar D."/>
            <person name="Galan B."/>
            <person name="Canedo L."/>
            <person name="Rodriguez P."/>
            <person name="de la Calle F."/>
            <person name="Garcia J.L."/>
        </authorList>
    </citation>
    <scope>NUCLEOTIDE SEQUENCE [LARGE SCALE GENOMIC DNA]</scope>
    <source>
        <strain evidence="2 3">PHM037</strain>
    </source>
</reference>
<feature type="transmembrane region" description="Helical" evidence="1">
    <location>
        <begin position="40"/>
        <end position="58"/>
    </location>
</feature>
<accession>A0A857CD03</accession>
<gene>
    <name evidence="2" type="ORF">GH266_20800</name>
</gene>
<feature type="transmembrane region" description="Helical" evidence="1">
    <location>
        <begin position="90"/>
        <end position="114"/>
    </location>
</feature>
<evidence type="ECO:0000313" key="3">
    <source>
        <dbReference type="Proteomes" id="UP000435648"/>
    </source>
</evidence>
<protein>
    <submittedName>
        <fullName evidence="2">Uncharacterized protein</fullName>
    </submittedName>
</protein>
<keyword evidence="1" id="KW-1133">Transmembrane helix</keyword>
<dbReference type="KEGG" id="siw:GH266_20800"/>
<dbReference type="AlphaFoldDB" id="A0A857CD03"/>
<name>A0A857CD03_9HYPH</name>
<proteinExistence type="predicted"/>
<keyword evidence="1" id="KW-0812">Transmembrane</keyword>